<keyword evidence="1" id="KW-0812">Transmembrane</keyword>
<name>A0A3P3YE83_PLABS</name>
<evidence type="ECO:0000256" key="2">
    <source>
        <dbReference type="SAM" id="SignalP"/>
    </source>
</evidence>
<accession>A0A3P3YE83</accession>
<feature type="transmembrane region" description="Helical" evidence="1">
    <location>
        <begin position="293"/>
        <end position="316"/>
    </location>
</feature>
<evidence type="ECO:0000313" key="4">
    <source>
        <dbReference type="Proteomes" id="UP000290189"/>
    </source>
</evidence>
<feature type="transmembrane region" description="Helical" evidence="1">
    <location>
        <begin position="405"/>
        <end position="426"/>
    </location>
</feature>
<organism evidence="3 4">
    <name type="scientific">Plasmodiophora brassicae</name>
    <name type="common">Clubroot disease agent</name>
    <dbReference type="NCBI Taxonomy" id="37360"/>
    <lineage>
        <taxon>Eukaryota</taxon>
        <taxon>Sar</taxon>
        <taxon>Rhizaria</taxon>
        <taxon>Endomyxa</taxon>
        <taxon>Phytomyxea</taxon>
        <taxon>Plasmodiophorida</taxon>
        <taxon>Plasmodiophoridae</taxon>
        <taxon>Plasmodiophora</taxon>
    </lineage>
</organism>
<gene>
    <name evidence="3" type="ORF">PLBR_LOCUS5657</name>
</gene>
<feature type="transmembrane region" description="Helical" evidence="1">
    <location>
        <begin position="376"/>
        <end position="399"/>
    </location>
</feature>
<evidence type="ECO:0000313" key="3">
    <source>
        <dbReference type="EMBL" id="SPQ98442.1"/>
    </source>
</evidence>
<geneLocation type="mitochondrion" evidence="3"/>
<dbReference type="Proteomes" id="UP000290189">
    <property type="component" value="Unassembled WGS sequence"/>
</dbReference>
<feature type="transmembrane region" description="Helical" evidence="1">
    <location>
        <begin position="214"/>
        <end position="232"/>
    </location>
</feature>
<feature type="transmembrane region" description="Helical" evidence="1">
    <location>
        <begin position="178"/>
        <end position="202"/>
    </location>
</feature>
<feature type="signal peptide" evidence="2">
    <location>
        <begin position="1"/>
        <end position="26"/>
    </location>
</feature>
<feature type="chain" id="PRO_5017926135" evidence="2">
    <location>
        <begin position="27"/>
        <end position="471"/>
    </location>
</feature>
<protein>
    <submittedName>
        <fullName evidence="3">Uncharacterized protein</fullName>
    </submittedName>
</protein>
<keyword evidence="3" id="KW-0496">Mitochondrion</keyword>
<proteinExistence type="predicted"/>
<keyword evidence="1" id="KW-1133">Transmembrane helix</keyword>
<evidence type="ECO:0000256" key="1">
    <source>
        <dbReference type="SAM" id="Phobius"/>
    </source>
</evidence>
<reference evidence="3 4" key="1">
    <citation type="submission" date="2018-03" db="EMBL/GenBank/DDBJ databases">
        <authorList>
            <person name="Fogelqvist J."/>
        </authorList>
    </citation>
    <scope>NUCLEOTIDE SEQUENCE [LARGE SCALE GENOMIC DNA]</scope>
</reference>
<keyword evidence="1" id="KW-0472">Membrane</keyword>
<keyword evidence="2" id="KW-0732">Signal</keyword>
<dbReference type="AlphaFoldDB" id="A0A3P3YE83"/>
<feature type="transmembrane region" description="Helical" evidence="1">
    <location>
        <begin position="322"/>
        <end position="346"/>
    </location>
</feature>
<dbReference type="EMBL" id="OVEO01000009">
    <property type="protein sequence ID" value="SPQ98442.1"/>
    <property type="molecule type" value="Genomic_DNA"/>
</dbReference>
<sequence>MMTLPWTASWMFVVLSIGALLPTASSWITIRNESNGNALWSTIAPNYILANPSFNITARLYVVLVTDHADYVVPSQAAGCIIVVNYALAGSMYRWGQSCTRAQCAGIISHDGLTQGNDYQMAFSYWMHSKPFTTAPIVVIALGLSDRFRELVGSSPNLQATITSGDYNEVCTIVHSPFFIGVSAVGALLSIANVVVGVYKLVQMSLDTHWHLRAVPALPGFAIGFEILASVIRCVYLTDMAFFHAQGTSFEFQRYLVSSSIPFSFGCTTLVSVTMYECLHWDRQLSRPQRIKIGILALFAFAFVIFDQVVTVLSALDEHEYLNGAAVIGAIYFVVHIPIVIGFIIYGRRVAKSMTTAIKALDTESISRTRRFARRIAISGLVGAAALFVEVIFVITSVISIWGVLVGWMSLLSVNSATGFFHIVAFKSKPSCISIEMFSRKTTANPQIAPAKTPGTFNVVPHANTRSIVSK</sequence>